<name>A0A9D4B8X3_9SAUR</name>
<sequence length="50" mass="6029">MNSWSGPNDSPGYSLLHSLPFLQLLKEYMDSNKYIERLVTQLEEQRWNLW</sequence>
<proteinExistence type="predicted"/>
<gene>
    <name evidence="1" type="ORF">KIL84_013057</name>
</gene>
<evidence type="ECO:0000313" key="1">
    <source>
        <dbReference type="EMBL" id="KAH1185116.1"/>
    </source>
</evidence>
<dbReference type="EMBL" id="JAHDVG010000464">
    <property type="protein sequence ID" value="KAH1185116.1"/>
    <property type="molecule type" value="Genomic_DNA"/>
</dbReference>
<accession>A0A9D4B8X3</accession>
<organism evidence="1 2">
    <name type="scientific">Mauremys mutica</name>
    <name type="common">yellowpond turtle</name>
    <dbReference type="NCBI Taxonomy" id="74926"/>
    <lineage>
        <taxon>Eukaryota</taxon>
        <taxon>Metazoa</taxon>
        <taxon>Chordata</taxon>
        <taxon>Craniata</taxon>
        <taxon>Vertebrata</taxon>
        <taxon>Euteleostomi</taxon>
        <taxon>Archelosauria</taxon>
        <taxon>Testudinata</taxon>
        <taxon>Testudines</taxon>
        <taxon>Cryptodira</taxon>
        <taxon>Durocryptodira</taxon>
        <taxon>Testudinoidea</taxon>
        <taxon>Geoemydidae</taxon>
        <taxon>Geoemydinae</taxon>
        <taxon>Mauremys</taxon>
    </lineage>
</organism>
<comment type="caution">
    <text evidence="1">The sequence shown here is derived from an EMBL/GenBank/DDBJ whole genome shotgun (WGS) entry which is preliminary data.</text>
</comment>
<evidence type="ECO:0000313" key="2">
    <source>
        <dbReference type="Proteomes" id="UP000827986"/>
    </source>
</evidence>
<keyword evidence="2" id="KW-1185">Reference proteome</keyword>
<dbReference type="Proteomes" id="UP000827986">
    <property type="component" value="Unassembled WGS sequence"/>
</dbReference>
<protein>
    <submittedName>
        <fullName evidence="1">Uncharacterized protein</fullName>
    </submittedName>
</protein>
<dbReference type="AlphaFoldDB" id="A0A9D4B8X3"/>
<reference evidence="1" key="1">
    <citation type="submission" date="2021-09" db="EMBL/GenBank/DDBJ databases">
        <title>The genome of Mauremys mutica provides insights into the evolution of semi-aquatic lifestyle.</title>
        <authorList>
            <person name="Gong S."/>
            <person name="Gao Y."/>
        </authorList>
    </citation>
    <scope>NUCLEOTIDE SEQUENCE</scope>
    <source>
        <strain evidence="1">MM-2020</strain>
        <tissue evidence="1">Muscle</tissue>
    </source>
</reference>
<feature type="non-terminal residue" evidence="1">
    <location>
        <position position="1"/>
    </location>
</feature>